<reference evidence="1" key="1">
    <citation type="submission" date="2014-12" db="EMBL/GenBank/DDBJ databases">
        <title>Insight into the proteome of Arion vulgaris.</title>
        <authorList>
            <person name="Aradska J."/>
            <person name="Bulat T."/>
            <person name="Smidak R."/>
            <person name="Sarate P."/>
            <person name="Gangsoo J."/>
            <person name="Sialana F."/>
            <person name="Bilban M."/>
            <person name="Lubec G."/>
        </authorList>
    </citation>
    <scope>NUCLEOTIDE SEQUENCE</scope>
    <source>
        <tissue evidence="1">Skin</tissue>
    </source>
</reference>
<evidence type="ECO:0000313" key="1">
    <source>
        <dbReference type="EMBL" id="CEK85312.1"/>
    </source>
</evidence>
<accession>A0A0B7AXD2</accession>
<name>A0A0B7AXD2_9EUPU</name>
<organism evidence="1">
    <name type="scientific">Arion vulgaris</name>
    <dbReference type="NCBI Taxonomy" id="1028688"/>
    <lineage>
        <taxon>Eukaryota</taxon>
        <taxon>Metazoa</taxon>
        <taxon>Spiralia</taxon>
        <taxon>Lophotrochozoa</taxon>
        <taxon>Mollusca</taxon>
        <taxon>Gastropoda</taxon>
        <taxon>Heterobranchia</taxon>
        <taxon>Euthyneura</taxon>
        <taxon>Panpulmonata</taxon>
        <taxon>Eupulmonata</taxon>
        <taxon>Stylommatophora</taxon>
        <taxon>Helicina</taxon>
        <taxon>Arionoidea</taxon>
        <taxon>Arionidae</taxon>
        <taxon>Arion</taxon>
    </lineage>
</organism>
<proteinExistence type="predicted"/>
<feature type="non-terminal residue" evidence="1">
    <location>
        <position position="1"/>
    </location>
</feature>
<protein>
    <submittedName>
        <fullName evidence="1">Uncharacterized protein</fullName>
    </submittedName>
</protein>
<dbReference type="AlphaFoldDB" id="A0A0B7AXD2"/>
<dbReference type="EMBL" id="HACG01038447">
    <property type="protein sequence ID" value="CEK85312.1"/>
    <property type="molecule type" value="Transcribed_RNA"/>
</dbReference>
<sequence length="51" mass="5918">IRTTNLYFSRPTLSSPADEHFFRPQPSSSPKIELHLDMSFKQSQHRKSGQT</sequence>
<gene>
    <name evidence="1" type="primary">ORF147413</name>
</gene>